<dbReference type="AlphaFoldDB" id="A0A4D6LKC6"/>
<evidence type="ECO:0000256" key="1">
    <source>
        <dbReference type="SAM" id="MobiDB-lite"/>
    </source>
</evidence>
<protein>
    <submittedName>
        <fullName evidence="2">Uncharacterized protein</fullName>
    </submittedName>
</protein>
<proteinExistence type="predicted"/>
<dbReference type="Proteomes" id="UP000501690">
    <property type="component" value="Linkage Group LG4"/>
</dbReference>
<dbReference type="EMBL" id="CP039348">
    <property type="protein sequence ID" value="QCD89172.1"/>
    <property type="molecule type" value="Genomic_DNA"/>
</dbReference>
<name>A0A4D6LKC6_VIGUN</name>
<gene>
    <name evidence="2" type="ORF">DEO72_LG4g111</name>
</gene>
<feature type="region of interest" description="Disordered" evidence="1">
    <location>
        <begin position="88"/>
        <end position="129"/>
    </location>
</feature>
<accession>A0A4D6LKC6</accession>
<evidence type="ECO:0000313" key="2">
    <source>
        <dbReference type="EMBL" id="QCD89172.1"/>
    </source>
</evidence>
<sequence>MAVTAMVTDESTSDSDFVATGWRNYYEERYNLPMEVLTEARRGVEVLTSPMAAMTMELQRYDDPGRVCGLWCDDNETSMLVVRDYRRQPNGDESFNNGDGNFNDDSVSNGNGKKRWKREDARGKKKKGFHILEKETY</sequence>
<organism evidence="2 3">
    <name type="scientific">Vigna unguiculata</name>
    <name type="common">Cowpea</name>
    <dbReference type="NCBI Taxonomy" id="3917"/>
    <lineage>
        <taxon>Eukaryota</taxon>
        <taxon>Viridiplantae</taxon>
        <taxon>Streptophyta</taxon>
        <taxon>Embryophyta</taxon>
        <taxon>Tracheophyta</taxon>
        <taxon>Spermatophyta</taxon>
        <taxon>Magnoliopsida</taxon>
        <taxon>eudicotyledons</taxon>
        <taxon>Gunneridae</taxon>
        <taxon>Pentapetalae</taxon>
        <taxon>rosids</taxon>
        <taxon>fabids</taxon>
        <taxon>Fabales</taxon>
        <taxon>Fabaceae</taxon>
        <taxon>Papilionoideae</taxon>
        <taxon>50 kb inversion clade</taxon>
        <taxon>NPAAA clade</taxon>
        <taxon>indigoferoid/millettioid clade</taxon>
        <taxon>Phaseoleae</taxon>
        <taxon>Vigna</taxon>
    </lineage>
</organism>
<evidence type="ECO:0000313" key="3">
    <source>
        <dbReference type="Proteomes" id="UP000501690"/>
    </source>
</evidence>
<reference evidence="2 3" key="1">
    <citation type="submission" date="2019-04" db="EMBL/GenBank/DDBJ databases">
        <title>An improved genome assembly and genetic linkage map for asparagus bean, Vigna unguiculata ssp. sesquipedialis.</title>
        <authorList>
            <person name="Xia Q."/>
            <person name="Zhang R."/>
            <person name="Dong Y."/>
        </authorList>
    </citation>
    <scope>NUCLEOTIDE SEQUENCE [LARGE SCALE GENOMIC DNA]</scope>
    <source>
        <tissue evidence="2">Leaf</tissue>
    </source>
</reference>
<feature type="compositionally biased region" description="Low complexity" evidence="1">
    <location>
        <begin position="91"/>
        <end position="111"/>
    </location>
</feature>
<keyword evidence="3" id="KW-1185">Reference proteome</keyword>